<comment type="caution">
    <text evidence="2">The sequence shown here is derived from an EMBL/GenBank/DDBJ whole genome shotgun (WGS) entry which is preliminary data.</text>
</comment>
<dbReference type="SUPFAM" id="SSF53098">
    <property type="entry name" value="Ribonuclease H-like"/>
    <property type="match status" value="1"/>
</dbReference>
<evidence type="ECO:0000313" key="3">
    <source>
        <dbReference type="Proteomes" id="UP000469452"/>
    </source>
</evidence>
<dbReference type="InterPro" id="IPR007021">
    <property type="entry name" value="DUF659"/>
</dbReference>
<reference evidence="2 3" key="1">
    <citation type="submission" date="2019-06" db="EMBL/GenBank/DDBJ databases">
        <title>Genomics analysis of Aphanomyces spp. identifies a new class of oomycete effector associated with host adaptation.</title>
        <authorList>
            <person name="Gaulin E."/>
        </authorList>
    </citation>
    <scope>NUCLEOTIDE SEQUENCE [LARGE SCALE GENOMIC DNA]</scope>
    <source>
        <strain evidence="2 3">E</strain>
    </source>
</reference>
<dbReference type="EMBL" id="VJMI01004863">
    <property type="protein sequence ID" value="KAF0771486.1"/>
    <property type="molecule type" value="Genomic_DNA"/>
</dbReference>
<evidence type="ECO:0000259" key="1">
    <source>
        <dbReference type="Pfam" id="PF04937"/>
    </source>
</evidence>
<dbReference type="VEuPathDB" id="FungiDB:H257_04637"/>
<feature type="non-terminal residue" evidence="2">
    <location>
        <position position="1"/>
    </location>
</feature>
<feature type="non-terminal residue" evidence="2">
    <location>
        <position position="118"/>
    </location>
</feature>
<sequence length="118" mass="13240">ATREYAHTTTTLFQRMESFVLSIGLDKVSTVVSDVVTSPNMKDATDLLLTKYPHLTVLPSCAHAFDAMMTELLELPVFHSLYTVCTRVSAYFSRNHLHKARFARVAHELNIEDPANAT</sequence>
<protein>
    <recommendedName>
        <fullName evidence="1">DUF659 domain-containing protein</fullName>
    </recommendedName>
</protein>
<feature type="domain" description="DUF659" evidence="1">
    <location>
        <begin position="4"/>
        <end position="81"/>
    </location>
</feature>
<name>A0A6A5ATN5_APHAT</name>
<evidence type="ECO:0000313" key="2">
    <source>
        <dbReference type="EMBL" id="KAF0771486.1"/>
    </source>
</evidence>
<dbReference type="Pfam" id="PF04937">
    <property type="entry name" value="DUF659"/>
    <property type="match status" value="1"/>
</dbReference>
<proteinExistence type="predicted"/>
<dbReference type="Proteomes" id="UP000469452">
    <property type="component" value="Unassembled WGS sequence"/>
</dbReference>
<dbReference type="InterPro" id="IPR012337">
    <property type="entry name" value="RNaseH-like_sf"/>
</dbReference>
<organism evidence="2 3">
    <name type="scientific">Aphanomyces astaci</name>
    <name type="common">Crayfish plague agent</name>
    <dbReference type="NCBI Taxonomy" id="112090"/>
    <lineage>
        <taxon>Eukaryota</taxon>
        <taxon>Sar</taxon>
        <taxon>Stramenopiles</taxon>
        <taxon>Oomycota</taxon>
        <taxon>Saprolegniomycetes</taxon>
        <taxon>Saprolegniales</taxon>
        <taxon>Verrucalvaceae</taxon>
        <taxon>Aphanomyces</taxon>
    </lineage>
</organism>
<gene>
    <name evidence="2" type="ORF">AaE_002441</name>
</gene>
<dbReference type="AlphaFoldDB" id="A0A6A5ATN5"/>
<accession>A0A6A5ATN5</accession>